<dbReference type="Proteomes" id="UP000019149">
    <property type="component" value="Unassembled WGS sequence"/>
</dbReference>
<dbReference type="CTD" id="36345768"/>
<protein>
    <submittedName>
        <fullName evidence="1">Uncharacterized protein</fullName>
    </submittedName>
</protein>
<proteinExistence type="predicted"/>
<gene>
    <name evidence="1" type="ORF">EGR_10053</name>
</gene>
<dbReference type="AlphaFoldDB" id="W6U3F1"/>
<name>W6U3F1_ECHGR</name>
<evidence type="ECO:0000313" key="2">
    <source>
        <dbReference type="Proteomes" id="UP000019149"/>
    </source>
</evidence>
<evidence type="ECO:0000313" key="1">
    <source>
        <dbReference type="EMBL" id="EUB55086.1"/>
    </source>
</evidence>
<dbReference type="KEGG" id="egl:EGR_10053"/>
<organism evidence="1 2">
    <name type="scientific">Echinococcus granulosus</name>
    <name type="common">Hydatid tapeworm</name>
    <dbReference type="NCBI Taxonomy" id="6210"/>
    <lineage>
        <taxon>Eukaryota</taxon>
        <taxon>Metazoa</taxon>
        <taxon>Spiralia</taxon>
        <taxon>Lophotrochozoa</taxon>
        <taxon>Platyhelminthes</taxon>
        <taxon>Cestoda</taxon>
        <taxon>Eucestoda</taxon>
        <taxon>Cyclophyllidea</taxon>
        <taxon>Taeniidae</taxon>
        <taxon>Echinococcus</taxon>
        <taxon>Echinococcus granulosus group</taxon>
    </lineage>
</organism>
<reference evidence="1 2" key="1">
    <citation type="journal article" date="2013" name="Nat. Genet.">
        <title>The genome of the hydatid tapeworm Echinococcus granulosus.</title>
        <authorList>
            <person name="Zheng H."/>
            <person name="Zhang W."/>
            <person name="Zhang L."/>
            <person name="Zhang Z."/>
            <person name="Li J."/>
            <person name="Lu G."/>
            <person name="Zhu Y."/>
            <person name="Wang Y."/>
            <person name="Huang Y."/>
            <person name="Liu J."/>
            <person name="Kang H."/>
            <person name="Chen J."/>
            <person name="Wang L."/>
            <person name="Chen A."/>
            <person name="Yu S."/>
            <person name="Gao Z."/>
            <person name="Jin L."/>
            <person name="Gu W."/>
            <person name="Wang Z."/>
            <person name="Zhao L."/>
            <person name="Shi B."/>
            <person name="Wen H."/>
            <person name="Lin R."/>
            <person name="Jones M.K."/>
            <person name="Brejova B."/>
            <person name="Vinar T."/>
            <person name="Zhao G."/>
            <person name="McManus D.P."/>
            <person name="Chen Z."/>
            <person name="Zhou Y."/>
            <person name="Wang S."/>
        </authorList>
    </citation>
    <scope>NUCLEOTIDE SEQUENCE [LARGE SCALE GENOMIC DNA]</scope>
</reference>
<sequence length="143" mass="15203">MKVGGVESAKLKTASSVHFTVGCPRGQFFAGRNVATTAHEESVVQRKGGLPLLNGDLVERCVLYSGAAHQNPSSSVLYGDGERPITANVKSQLHLLPRQEPVSSVDCFACTAATTTIPKSPLVIYIQHAVWVSLQQIASTTDV</sequence>
<accession>W6U3F1</accession>
<dbReference type="GeneID" id="36345768"/>
<dbReference type="RefSeq" id="XP_024346282.1">
    <property type="nucleotide sequence ID" value="XM_024499302.1"/>
</dbReference>
<dbReference type="PROSITE" id="PS51257">
    <property type="entry name" value="PROKAR_LIPOPROTEIN"/>
    <property type="match status" value="1"/>
</dbReference>
<comment type="caution">
    <text evidence="1">The sequence shown here is derived from an EMBL/GenBank/DDBJ whole genome shotgun (WGS) entry which is preliminary data.</text>
</comment>
<keyword evidence="2" id="KW-1185">Reference proteome</keyword>
<dbReference type="OrthoDB" id="10540232at2759"/>
<dbReference type="EMBL" id="APAU02000186">
    <property type="protein sequence ID" value="EUB55086.1"/>
    <property type="molecule type" value="Genomic_DNA"/>
</dbReference>